<evidence type="ECO:0000313" key="2">
    <source>
        <dbReference type="EMBL" id="OSC96769.1"/>
    </source>
</evidence>
<gene>
    <name evidence="2" type="ORF">PYCCODRAFT_1472385</name>
</gene>
<dbReference type="EMBL" id="KZ084167">
    <property type="protein sequence ID" value="OSC96769.1"/>
    <property type="molecule type" value="Genomic_DNA"/>
</dbReference>
<name>A0A1Y2I6H9_TRAC3</name>
<feature type="compositionally biased region" description="Basic residues" evidence="1">
    <location>
        <begin position="80"/>
        <end position="89"/>
    </location>
</feature>
<feature type="region of interest" description="Disordered" evidence="1">
    <location>
        <begin position="76"/>
        <end position="125"/>
    </location>
</feature>
<dbReference type="Proteomes" id="UP000193067">
    <property type="component" value="Unassembled WGS sequence"/>
</dbReference>
<feature type="non-terminal residue" evidence="2">
    <location>
        <position position="144"/>
    </location>
</feature>
<feature type="compositionally biased region" description="Polar residues" evidence="1">
    <location>
        <begin position="28"/>
        <end position="39"/>
    </location>
</feature>
<evidence type="ECO:0000256" key="1">
    <source>
        <dbReference type="SAM" id="MobiDB-lite"/>
    </source>
</evidence>
<sequence>MLAYWKARKEQLHTSIEPSAPAEPETVRATTTPAASNATEPAAQIDLTILWDKRFRELQQELDKVKEHAGNVVPGTVQAKKSRKKKKKAREYVDGMDPLGMPQIPLASKKQGKARQTSLRPMAQLEPGSYLGRAFKDLVGGGDP</sequence>
<keyword evidence="3" id="KW-1185">Reference proteome</keyword>
<evidence type="ECO:0000313" key="3">
    <source>
        <dbReference type="Proteomes" id="UP000193067"/>
    </source>
</evidence>
<reference evidence="2 3" key="1">
    <citation type="journal article" date="2015" name="Biotechnol. Biofuels">
        <title>Enhanced degradation of softwood versus hardwood by the white-rot fungus Pycnoporus coccineus.</title>
        <authorList>
            <person name="Couturier M."/>
            <person name="Navarro D."/>
            <person name="Chevret D."/>
            <person name="Henrissat B."/>
            <person name="Piumi F."/>
            <person name="Ruiz-Duenas F.J."/>
            <person name="Martinez A.T."/>
            <person name="Grigoriev I.V."/>
            <person name="Riley R."/>
            <person name="Lipzen A."/>
            <person name="Berrin J.G."/>
            <person name="Master E.R."/>
            <person name="Rosso M.N."/>
        </authorList>
    </citation>
    <scope>NUCLEOTIDE SEQUENCE [LARGE SCALE GENOMIC DNA]</scope>
    <source>
        <strain evidence="2 3">BRFM310</strain>
    </source>
</reference>
<feature type="region of interest" description="Disordered" evidence="1">
    <location>
        <begin position="12"/>
        <end position="40"/>
    </location>
</feature>
<dbReference type="AlphaFoldDB" id="A0A1Y2I6H9"/>
<protein>
    <submittedName>
        <fullName evidence="2">Uncharacterized protein</fullName>
    </submittedName>
</protein>
<organism evidence="2 3">
    <name type="scientific">Trametes coccinea (strain BRFM310)</name>
    <name type="common">Pycnoporus coccineus</name>
    <dbReference type="NCBI Taxonomy" id="1353009"/>
    <lineage>
        <taxon>Eukaryota</taxon>
        <taxon>Fungi</taxon>
        <taxon>Dikarya</taxon>
        <taxon>Basidiomycota</taxon>
        <taxon>Agaricomycotina</taxon>
        <taxon>Agaricomycetes</taxon>
        <taxon>Polyporales</taxon>
        <taxon>Polyporaceae</taxon>
        <taxon>Trametes</taxon>
    </lineage>
</organism>
<accession>A0A1Y2I6H9</accession>
<proteinExistence type="predicted"/>